<evidence type="ECO:0000313" key="2">
    <source>
        <dbReference type="EMBL" id="PYE51861.1"/>
    </source>
</evidence>
<accession>A0A318S7V9</accession>
<proteinExistence type="predicted"/>
<organism evidence="2 3">
    <name type="scientific">Deinococcus yavapaiensis KR-236</name>
    <dbReference type="NCBI Taxonomy" id="694435"/>
    <lineage>
        <taxon>Bacteria</taxon>
        <taxon>Thermotogati</taxon>
        <taxon>Deinococcota</taxon>
        <taxon>Deinococci</taxon>
        <taxon>Deinococcales</taxon>
        <taxon>Deinococcaceae</taxon>
        <taxon>Deinococcus</taxon>
    </lineage>
</organism>
<dbReference type="OrthoDB" id="2004167at2"/>
<comment type="caution">
    <text evidence="2">The sequence shown here is derived from an EMBL/GenBank/DDBJ whole genome shotgun (WGS) entry which is preliminary data.</text>
</comment>
<keyword evidence="3" id="KW-1185">Reference proteome</keyword>
<dbReference type="GO" id="GO:0016787">
    <property type="term" value="F:hydrolase activity"/>
    <property type="evidence" value="ECO:0007669"/>
    <property type="project" value="UniProtKB-KW"/>
</dbReference>
<dbReference type="Pfam" id="PF02089">
    <property type="entry name" value="Palm_thioest"/>
    <property type="match status" value="1"/>
</dbReference>
<feature type="signal peptide" evidence="1">
    <location>
        <begin position="1"/>
        <end position="23"/>
    </location>
</feature>
<dbReference type="Proteomes" id="UP000248326">
    <property type="component" value="Unassembled WGS sequence"/>
</dbReference>
<keyword evidence="2" id="KW-0378">Hydrolase</keyword>
<reference evidence="2 3" key="1">
    <citation type="submission" date="2018-06" db="EMBL/GenBank/DDBJ databases">
        <title>Genomic Encyclopedia of Type Strains, Phase IV (KMG-IV): sequencing the most valuable type-strain genomes for metagenomic binning, comparative biology and taxonomic classification.</title>
        <authorList>
            <person name="Goeker M."/>
        </authorList>
    </citation>
    <scope>NUCLEOTIDE SEQUENCE [LARGE SCALE GENOMIC DNA]</scope>
    <source>
        <strain evidence="2 3">DSM 18048</strain>
    </source>
</reference>
<keyword evidence="1" id="KW-0732">Signal</keyword>
<feature type="chain" id="PRO_5016385946" evidence="1">
    <location>
        <begin position="24"/>
        <end position="422"/>
    </location>
</feature>
<dbReference type="InterPro" id="IPR029058">
    <property type="entry name" value="AB_hydrolase_fold"/>
</dbReference>
<evidence type="ECO:0000256" key="1">
    <source>
        <dbReference type="SAM" id="SignalP"/>
    </source>
</evidence>
<dbReference type="EMBL" id="QJSX01000014">
    <property type="protein sequence ID" value="PYE51861.1"/>
    <property type="molecule type" value="Genomic_DNA"/>
</dbReference>
<gene>
    <name evidence="2" type="ORF">DES52_11462</name>
</gene>
<evidence type="ECO:0000313" key="3">
    <source>
        <dbReference type="Proteomes" id="UP000248326"/>
    </source>
</evidence>
<dbReference type="AlphaFoldDB" id="A0A318S7V9"/>
<protein>
    <submittedName>
        <fullName evidence="2">Triacylglycerol esterase/lipase EstA (Alpha/beta hydrolase family)</fullName>
    </submittedName>
</protein>
<dbReference type="Gene3D" id="3.40.50.1820">
    <property type="entry name" value="alpha/beta hydrolase"/>
    <property type="match status" value="1"/>
</dbReference>
<dbReference type="SUPFAM" id="SSF53474">
    <property type="entry name" value="alpha/beta-Hydrolases"/>
    <property type="match status" value="1"/>
</dbReference>
<name>A0A318S7V9_9DEIO</name>
<sequence>MPRPTNILLASALLALTAMRAPAQTLAPDYVFAHGLSNSCETFFGSNGTNGVCTTADPSTLVARIKSGANAAVNVSGRTIETKAIGVADQAQQLAQDLVSERPKIIVGHSQGVIRSRYALQVLKGQTRGVRGLISISGPNGGAPIVTNAPAFARRVLSDLTTSGLLQVAVNAQPAYNTMASIANALREKSLPFFYDAINSPQNAFDAIMRAANVNITDPGFTDLAPGSALLTQLSNQSCRWTFNLGTTNQFTYICSPTDGPKLDASVAVASIRGKNNLLFGGLLNADKKPLLDTANAAIRAYSYTMQAPCRLSFNLYRAACDSMEATWRLLSVTENVEQAFERDIIGAEGASAGDGVVPLWSQSVHGSSPYIGGTPVTSPDGTQNFDIDSASHGGENAILGKIDTFYKVRQIQEAMGMTVSR</sequence>
<dbReference type="RefSeq" id="WP_110887890.1">
    <property type="nucleotide sequence ID" value="NZ_QJSX01000014.1"/>
</dbReference>